<comment type="caution">
    <text evidence="2">The sequence shown here is derived from an EMBL/GenBank/DDBJ whole genome shotgun (WGS) entry which is preliminary data.</text>
</comment>
<dbReference type="EMBL" id="LXQA010074685">
    <property type="protein sequence ID" value="MCI10004.1"/>
    <property type="molecule type" value="Genomic_DNA"/>
</dbReference>
<name>A0A392PDZ6_9FABA</name>
<evidence type="ECO:0000256" key="1">
    <source>
        <dbReference type="SAM" id="Phobius"/>
    </source>
</evidence>
<reference evidence="2 3" key="1">
    <citation type="journal article" date="2018" name="Front. Plant Sci.">
        <title>Red Clover (Trifolium pratense) and Zigzag Clover (T. medium) - A Picture of Genomic Similarities and Differences.</title>
        <authorList>
            <person name="Dluhosova J."/>
            <person name="Istvanek J."/>
            <person name="Nedelnik J."/>
            <person name="Repkova J."/>
        </authorList>
    </citation>
    <scope>NUCLEOTIDE SEQUENCE [LARGE SCALE GENOMIC DNA]</scope>
    <source>
        <strain evidence="3">cv. 10/8</strain>
        <tissue evidence="2">Leaf</tissue>
    </source>
</reference>
<feature type="transmembrane region" description="Helical" evidence="1">
    <location>
        <begin position="31"/>
        <end position="50"/>
    </location>
</feature>
<sequence length="82" mass="9210">VIARWSYDGSISTSKAQVYVSGVTRDPKMHLFLECYAVPLALCSAVFWIIRLVVQQWSLAIVLVAALYFNLDWSSEFCTSCA</sequence>
<dbReference type="AlphaFoldDB" id="A0A392PDZ6"/>
<organism evidence="2 3">
    <name type="scientific">Trifolium medium</name>
    <dbReference type="NCBI Taxonomy" id="97028"/>
    <lineage>
        <taxon>Eukaryota</taxon>
        <taxon>Viridiplantae</taxon>
        <taxon>Streptophyta</taxon>
        <taxon>Embryophyta</taxon>
        <taxon>Tracheophyta</taxon>
        <taxon>Spermatophyta</taxon>
        <taxon>Magnoliopsida</taxon>
        <taxon>eudicotyledons</taxon>
        <taxon>Gunneridae</taxon>
        <taxon>Pentapetalae</taxon>
        <taxon>rosids</taxon>
        <taxon>fabids</taxon>
        <taxon>Fabales</taxon>
        <taxon>Fabaceae</taxon>
        <taxon>Papilionoideae</taxon>
        <taxon>50 kb inversion clade</taxon>
        <taxon>NPAAA clade</taxon>
        <taxon>Hologalegina</taxon>
        <taxon>IRL clade</taxon>
        <taxon>Trifolieae</taxon>
        <taxon>Trifolium</taxon>
    </lineage>
</organism>
<dbReference type="Proteomes" id="UP000265520">
    <property type="component" value="Unassembled WGS sequence"/>
</dbReference>
<keyword evidence="1" id="KW-1133">Transmembrane helix</keyword>
<keyword evidence="1" id="KW-0812">Transmembrane</keyword>
<keyword evidence="1" id="KW-0472">Membrane</keyword>
<feature type="transmembrane region" description="Helical" evidence="1">
    <location>
        <begin position="56"/>
        <end position="73"/>
    </location>
</feature>
<protein>
    <submittedName>
        <fullName evidence="2">Uncharacterized protein</fullName>
    </submittedName>
</protein>
<evidence type="ECO:0000313" key="3">
    <source>
        <dbReference type="Proteomes" id="UP000265520"/>
    </source>
</evidence>
<evidence type="ECO:0000313" key="2">
    <source>
        <dbReference type="EMBL" id="MCI10004.1"/>
    </source>
</evidence>
<proteinExistence type="predicted"/>
<keyword evidence="3" id="KW-1185">Reference proteome</keyword>
<feature type="non-terminal residue" evidence="2">
    <location>
        <position position="1"/>
    </location>
</feature>
<accession>A0A392PDZ6</accession>